<keyword evidence="7" id="KW-0812">Transmembrane</keyword>
<proteinExistence type="inferred from homology"/>
<dbReference type="EMBL" id="ML002842">
    <property type="protein sequence ID" value="RKP35548.1"/>
    <property type="molecule type" value="Genomic_DNA"/>
</dbReference>
<keyword evidence="6 7" id="KW-0472">Membrane</keyword>
<comment type="pathway">
    <text evidence="2 7">Energy metabolism; oxidative phosphorylation.</text>
</comment>
<reference evidence="9" key="1">
    <citation type="journal article" date="2018" name="Nat. Microbiol.">
        <title>Leveraging single-cell genomics to expand the fungal tree of life.</title>
        <authorList>
            <person name="Ahrendt S.R."/>
            <person name="Quandt C.A."/>
            <person name="Ciobanu D."/>
            <person name="Clum A."/>
            <person name="Salamov A."/>
            <person name="Andreopoulos B."/>
            <person name="Cheng J.F."/>
            <person name="Woyke T."/>
            <person name="Pelin A."/>
            <person name="Henrissat B."/>
            <person name="Reynolds N.K."/>
            <person name="Benny G.L."/>
            <person name="Smith M.E."/>
            <person name="James T.Y."/>
            <person name="Grigoriev I.V."/>
        </authorList>
    </citation>
    <scope>NUCLEOTIDE SEQUENCE [LARGE SCALE GENOMIC DNA]</scope>
    <source>
        <strain evidence="9">RSA 468</strain>
    </source>
</reference>
<evidence type="ECO:0000256" key="5">
    <source>
        <dbReference type="ARBA" id="ARBA00023128"/>
    </source>
</evidence>
<dbReference type="InterPro" id="IPR004202">
    <property type="entry name" value="COX7C/Cox8"/>
</dbReference>
<evidence type="ECO:0000313" key="8">
    <source>
        <dbReference type="EMBL" id="RKP35548.1"/>
    </source>
</evidence>
<evidence type="ECO:0000256" key="7">
    <source>
        <dbReference type="RuleBase" id="RU368123"/>
    </source>
</evidence>
<keyword evidence="9" id="KW-1185">Reference proteome</keyword>
<dbReference type="Proteomes" id="UP000268162">
    <property type="component" value="Unassembled WGS sequence"/>
</dbReference>
<evidence type="ECO:0000256" key="2">
    <source>
        <dbReference type="ARBA" id="ARBA00004673"/>
    </source>
</evidence>
<evidence type="ECO:0000256" key="6">
    <source>
        <dbReference type="ARBA" id="ARBA00023136"/>
    </source>
</evidence>
<keyword evidence="4 7" id="KW-0999">Mitochondrion inner membrane</keyword>
<feature type="non-terminal residue" evidence="8">
    <location>
        <position position="54"/>
    </location>
</feature>
<comment type="subcellular location">
    <subcellularLocation>
        <location evidence="1 7">Mitochondrion inner membrane</location>
        <topology evidence="1 7">Single-pass membrane protein</topology>
    </subcellularLocation>
</comment>
<gene>
    <name evidence="8" type="ORF">BJ085DRAFT_8848</name>
</gene>
<evidence type="ECO:0000256" key="1">
    <source>
        <dbReference type="ARBA" id="ARBA00004434"/>
    </source>
</evidence>
<dbReference type="GO" id="GO:0045277">
    <property type="term" value="C:respiratory chain complex IV"/>
    <property type="evidence" value="ECO:0007669"/>
    <property type="project" value="UniProtKB-UniRule"/>
</dbReference>
<dbReference type="GO" id="GO:0006123">
    <property type="term" value="P:mitochondrial electron transport, cytochrome c to oxygen"/>
    <property type="evidence" value="ECO:0007669"/>
    <property type="project" value="UniProtKB-UniRule"/>
</dbReference>
<comment type="subunit">
    <text evidence="7">Component of the cytochrome c oxidase (complex IV, CIV), a multisubunit enzyme composed of a catalytic core of 3 subunits and several supernumerary subunits. The complex exists as a monomer or a dimer and forms supercomplexes (SCs) in the inner mitochondrial membrane with ubiquinol-cytochrome c oxidoreductase (cytochrome b-c1 complex, complex III, CIII).</text>
</comment>
<feature type="transmembrane region" description="Helical" evidence="7">
    <location>
        <begin position="31"/>
        <end position="52"/>
    </location>
</feature>
<dbReference type="InterPro" id="IPR036636">
    <property type="entry name" value="COX7C/Cox8_sf"/>
</dbReference>
<evidence type="ECO:0000313" key="9">
    <source>
        <dbReference type="Proteomes" id="UP000268162"/>
    </source>
</evidence>
<dbReference type="SUPFAM" id="SSF81427">
    <property type="entry name" value="Mitochondrial cytochrome c oxidase subunit VIIc (aka VIIIa)"/>
    <property type="match status" value="1"/>
</dbReference>
<comment type="function">
    <text evidence="7">Component of the cytochrome c oxidase, the last enzyme in the mitochondrial electron transport chain which drives oxidative phosphorylation. The respiratory chain contains 3 multisubunit complexes succinate dehydrogenase (complex II, CII), ubiquinol-cytochrome c oxidoreductase (cytochrome b-c1 complex, complex III, CIII) and cytochrome c oxidase (complex IV, CIV), that cooperate to transfer electrons derived from NADH and succinate to molecular oxygen, creating an electrochemical gradient over the inner membrane that drives transmembrane transport and the ATP synthase. Cytochrome c oxidase is the component of the respiratory chain that catalyzes the reduction of oxygen to water. Electrons originating from reduced cytochrome c in the intermembrane space (IMS) are transferred via the dinuclear copper A center (CU(A)) of subunit 2 and heme A of subunit 1 to the active site in subunit 1, a binuclear center (BNC) formed by heme A3 and copper B (CU(B)). The BNC reduces molecular oxygen to 2 water molecules using 4 electrons from cytochrome c in the IMS and 4 protons from the mitochondrial matrix.</text>
</comment>
<sequence>ARRQLLRSDHHHWNNENNAHIPFNVNNKTTLAIKMMAFTATGFGIPFFLTWWTL</sequence>
<keyword evidence="5 7" id="KW-0496">Mitochondrion</keyword>
<dbReference type="Pfam" id="PF02935">
    <property type="entry name" value="COX7C"/>
    <property type="match status" value="1"/>
</dbReference>
<keyword evidence="7" id="KW-1133">Transmembrane helix</keyword>
<name>A0A4P9ZQY1_9FUNG</name>
<organism evidence="8 9">
    <name type="scientific">Dimargaris cristalligena</name>
    <dbReference type="NCBI Taxonomy" id="215637"/>
    <lineage>
        <taxon>Eukaryota</taxon>
        <taxon>Fungi</taxon>
        <taxon>Fungi incertae sedis</taxon>
        <taxon>Zoopagomycota</taxon>
        <taxon>Kickxellomycotina</taxon>
        <taxon>Dimargaritomycetes</taxon>
        <taxon>Dimargaritales</taxon>
        <taxon>Dimargaritaceae</taxon>
        <taxon>Dimargaris</taxon>
    </lineage>
</organism>
<accession>A0A4P9ZQY1</accession>
<dbReference type="GO" id="GO:0005743">
    <property type="term" value="C:mitochondrial inner membrane"/>
    <property type="evidence" value="ECO:0007669"/>
    <property type="project" value="UniProtKB-SubCell"/>
</dbReference>
<evidence type="ECO:0000256" key="3">
    <source>
        <dbReference type="ARBA" id="ARBA00010514"/>
    </source>
</evidence>
<keyword evidence="7" id="KW-0809">Transit peptide</keyword>
<evidence type="ECO:0000256" key="4">
    <source>
        <dbReference type="ARBA" id="ARBA00022792"/>
    </source>
</evidence>
<dbReference type="UniPathway" id="UPA00705"/>
<dbReference type="AlphaFoldDB" id="A0A4P9ZQY1"/>
<dbReference type="Gene3D" id="4.10.49.10">
    <property type="entry name" value="Cytochrome c oxidase subunit VIIc"/>
    <property type="match status" value="1"/>
</dbReference>
<comment type="similarity">
    <text evidence="3 7">Belongs to the cytochrome c oxidase VIIc family.</text>
</comment>
<protein>
    <recommendedName>
        <fullName evidence="7">Cytochrome c oxidase subunit 8, mitochondrial</fullName>
    </recommendedName>
    <alternativeName>
        <fullName evidence="7">Cytochrome c oxidase polypeptide VIII</fullName>
    </alternativeName>
</protein>
<feature type="non-terminal residue" evidence="8">
    <location>
        <position position="1"/>
    </location>
</feature>